<sequence>MATLVFSAAGTALAGPIGGAIGSLVGRQIDGALFASSRQGPRLRELDATRSTYGEVLPRHYGAMRVAGSLIWATELTEHSETMGTGKGSPALSTYTYSASFAVALASRPIEGIGRIWADGKLLRGAQGDLKAGGTLRVHTGRGDQPLDPLLASAEGAQSCPAYRGLAYVVFEDLQLADFYNRIPALTFEVFAGDTVHLQDILDDALEACETSAQLPELTGFSCSGPVVDSLQALDGVFPLDTDASGENLLVRHESHGGAVKTLGAAAVPEDPEGFGARSGFARSRGEPAPSPLALLRYYDLDRDYLPGVQRVAGRPAPGAPVGIDLPASLDAANAARLIHRAHRRAERARDTIAWRTTELDPAIAPGVEVRLPGLSGTWRVRAWEWCEAGVELELERRLPTATLDTAPLTGSSGRYAPPVDLPPGETHLVAFELPLDAASAHSDAPRPHAAASSSSAGWPGAALYADPGTGMLEPLGSTGRTRALLGVTTNALPSANSLLLDRSSSLNVTLLDPAMVLSGANTAELAQGANLALVGEELVQFTEASPIAPGAWRLSGFLRGLAGSEGGLAGHAPGEAFVLLDTAIRPLDAALLGSAADREVVALGRGDAAPVRTNVHLDGITRRPLAPVHPRRTRLPDGTVRFTWTRRARGAWRWADTLDVPLVEETETYLLTLGDPEQPLASWQVLEPWIEISPATTATLGEAANTAQLRVRQAGTHALSPALVLGTLEPA</sequence>
<gene>
    <name evidence="3" type="ORF">MTR65_10430</name>
</gene>
<organism evidence="3 4">
    <name type="scientific">Novosphingobium mangrovi</name>
    <name type="common">ex Hu et al. 2023</name>
    <dbReference type="NCBI Taxonomy" id="2930094"/>
    <lineage>
        <taxon>Bacteria</taxon>
        <taxon>Pseudomonadati</taxon>
        <taxon>Pseudomonadota</taxon>
        <taxon>Alphaproteobacteria</taxon>
        <taxon>Sphingomonadales</taxon>
        <taxon>Sphingomonadaceae</taxon>
        <taxon>Novosphingobium</taxon>
    </lineage>
</organism>
<dbReference type="RefSeq" id="WP_243799871.1">
    <property type="nucleotide sequence ID" value="NZ_JALHAT010000016.1"/>
</dbReference>
<dbReference type="Pfam" id="PF23666">
    <property type="entry name" value="Rcc01698_C"/>
    <property type="match status" value="1"/>
</dbReference>
<dbReference type="InterPro" id="IPR056490">
    <property type="entry name" value="Rcc01698_C"/>
</dbReference>
<evidence type="ECO:0000259" key="1">
    <source>
        <dbReference type="Pfam" id="PF13550"/>
    </source>
</evidence>
<evidence type="ECO:0000259" key="2">
    <source>
        <dbReference type="Pfam" id="PF23666"/>
    </source>
</evidence>
<keyword evidence="4" id="KW-1185">Reference proteome</keyword>
<protein>
    <submittedName>
        <fullName evidence="3">Phage tail protein</fullName>
    </submittedName>
</protein>
<feature type="domain" description="Rcc01698-like C-terminal" evidence="2">
    <location>
        <begin position="484"/>
        <end position="579"/>
    </location>
</feature>
<dbReference type="Pfam" id="PF13550">
    <property type="entry name" value="Phage-tail_3"/>
    <property type="match status" value="1"/>
</dbReference>
<proteinExistence type="predicted"/>
<evidence type="ECO:0000313" key="3">
    <source>
        <dbReference type="EMBL" id="MCJ1961098.1"/>
    </source>
</evidence>
<dbReference type="InterPro" id="IPR032876">
    <property type="entry name" value="J_dom"/>
</dbReference>
<dbReference type="Proteomes" id="UP001162802">
    <property type="component" value="Unassembled WGS sequence"/>
</dbReference>
<reference evidence="3" key="1">
    <citation type="submission" date="2022-03" db="EMBL/GenBank/DDBJ databases">
        <title>Identification of a novel bacterium isolated from mangrove sediments.</title>
        <authorList>
            <person name="Pan X."/>
        </authorList>
    </citation>
    <scope>NUCLEOTIDE SEQUENCE</scope>
    <source>
        <strain evidence="3">B2637</strain>
    </source>
</reference>
<evidence type="ECO:0000313" key="4">
    <source>
        <dbReference type="Proteomes" id="UP001162802"/>
    </source>
</evidence>
<name>A0ABT0AD25_9SPHN</name>
<comment type="caution">
    <text evidence="3">The sequence shown here is derived from an EMBL/GenBank/DDBJ whole genome shotgun (WGS) entry which is preliminary data.</text>
</comment>
<feature type="domain" description="Tip attachment protein J" evidence="1">
    <location>
        <begin position="229"/>
        <end position="386"/>
    </location>
</feature>
<dbReference type="EMBL" id="JALHAT010000016">
    <property type="protein sequence ID" value="MCJ1961098.1"/>
    <property type="molecule type" value="Genomic_DNA"/>
</dbReference>
<accession>A0ABT0AD25</accession>